<dbReference type="AlphaFoldDB" id="A0A248UNK8"/>
<reference evidence="1 2" key="1">
    <citation type="submission" date="2017-07" db="EMBL/GenBank/DDBJ databases">
        <title>Phylogenetic study on the rhizospheric bacterium Ochrobactrum sp. A44.</title>
        <authorList>
            <person name="Krzyzanowska D.M."/>
            <person name="Ossowicki A."/>
            <person name="Rajewska M."/>
            <person name="Maciag T."/>
            <person name="Kaczynski Z."/>
            <person name="Czerwicka M."/>
            <person name="Jafra S."/>
        </authorList>
    </citation>
    <scope>NUCLEOTIDE SEQUENCE [LARGE SCALE GENOMIC DNA]</scope>
    <source>
        <strain evidence="1 2">A44</strain>
        <plasmid evidence="1 2">unnamed1</plasmid>
    </source>
</reference>
<keyword evidence="1" id="KW-0614">Plasmid</keyword>
<sequence>MQPLDKKFIAPGCSGSLIVRVALGWGGVRVTLREMRMYPPIALRDWNEASI</sequence>
<accession>A0A248UNK8</accession>
<evidence type="ECO:0000313" key="1">
    <source>
        <dbReference type="EMBL" id="ASV88224.1"/>
    </source>
</evidence>
<geneLocation type="plasmid" evidence="1 2">
    <name>unnamed1</name>
</geneLocation>
<dbReference type="Proteomes" id="UP000215256">
    <property type="component" value="Plasmid unnamed1"/>
</dbReference>
<protein>
    <submittedName>
        <fullName evidence="1">Uncharacterized protein</fullName>
    </submittedName>
</protein>
<dbReference type="KEGG" id="och:CES85_3411"/>
<evidence type="ECO:0000313" key="2">
    <source>
        <dbReference type="Proteomes" id="UP000215256"/>
    </source>
</evidence>
<proteinExistence type="predicted"/>
<gene>
    <name evidence="1" type="ORF">CES85_3411</name>
</gene>
<organism evidence="1 2">
    <name type="scientific">Ochrobactrum quorumnocens</name>
    <dbReference type="NCBI Taxonomy" id="271865"/>
    <lineage>
        <taxon>Bacteria</taxon>
        <taxon>Pseudomonadati</taxon>
        <taxon>Pseudomonadota</taxon>
        <taxon>Alphaproteobacteria</taxon>
        <taxon>Hyphomicrobiales</taxon>
        <taxon>Brucellaceae</taxon>
        <taxon>Brucella/Ochrobactrum group</taxon>
        <taxon>Ochrobactrum</taxon>
    </lineage>
</organism>
<name>A0A248UNK8_9HYPH</name>
<dbReference type="EMBL" id="CP022605">
    <property type="protein sequence ID" value="ASV88224.1"/>
    <property type="molecule type" value="Genomic_DNA"/>
</dbReference>